<proteinExistence type="predicted"/>
<gene>
    <name evidence="1" type="primary">truB_10</name>
    <name evidence="1" type="ORF">CM83_102666</name>
</gene>
<name>A0A0A9XVE8_LYGHE</name>
<reference evidence="1" key="2">
    <citation type="submission" date="2014-07" db="EMBL/GenBank/DDBJ databases">
        <authorList>
            <person name="Hull J."/>
        </authorList>
    </citation>
    <scope>NUCLEOTIDE SEQUENCE</scope>
</reference>
<organism evidence="1">
    <name type="scientific">Lygus hesperus</name>
    <name type="common">Western plant bug</name>
    <dbReference type="NCBI Taxonomy" id="30085"/>
    <lineage>
        <taxon>Eukaryota</taxon>
        <taxon>Metazoa</taxon>
        <taxon>Ecdysozoa</taxon>
        <taxon>Arthropoda</taxon>
        <taxon>Hexapoda</taxon>
        <taxon>Insecta</taxon>
        <taxon>Pterygota</taxon>
        <taxon>Neoptera</taxon>
        <taxon>Paraneoptera</taxon>
        <taxon>Hemiptera</taxon>
        <taxon>Heteroptera</taxon>
        <taxon>Panheteroptera</taxon>
        <taxon>Cimicomorpha</taxon>
        <taxon>Miridae</taxon>
        <taxon>Mirini</taxon>
        <taxon>Lygus</taxon>
    </lineage>
</organism>
<dbReference type="SUPFAM" id="SSF57924">
    <property type="entry name" value="Inhibitor of apoptosis (IAP) repeat"/>
    <property type="match status" value="1"/>
</dbReference>
<accession>A0A0A9XVE8</accession>
<dbReference type="EMBL" id="GBHO01022369">
    <property type="protein sequence ID" value="JAG21235.1"/>
    <property type="molecule type" value="Transcribed_RNA"/>
</dbReference>
<feature type="non-terminal residue" evidence="1">
    <location>
        <position position="235"/>
    </location>
</feature>
<dbReference type="AlphaFoldDB" id="A0A0A9XVE8"/>
<sequence length="235" mass="26659">MAHPAVVIEANMFQDSSNKFYVKELSICTVETGNLAHFMFLPPNEVALGTPTSNQNKYCTKFVHGIDWNDGDIPYHQLPIILKEQTNHGKMLFSKGLEKSTFFENLLQRPVHDLSCFGTPSFSQLLRNRVLPSCAYHNNLETLKSSCSNSKAVALQVWIDQNYEKINLLHSLPRLVSFRNLDMRVDTTLLAQRGFVKSNTGKNIVACIWCEKLIEDLEAYNHQCSLDKTNGFTCP</sequence>
<protein>
    <submittedName>
        <fullName evidence="1">tRNA pseudouridine synthase B</fullName>
    </submittedName>
</protein>
<reference evidence="1" key="1">
    <citation type="journal article" date="2014" name="PLoS ONE">
        <title>Transcriptome-Based Identification of ABC Transporters in the Western Tarnished Plant Bug Lygus hesperus.</title>
        <authorList>
            <person name="Hull J.J."/>
            <person name="Chaney K."/>
            <person name="Geib S.M."/>
            <person name="Fabrick J.A."/>
            <person name="Brent C.S."/>
            <person name="Walsh D."/>
            <person name="Lavine L.C."/>
        </authorList>
    </citation>
    <scope>NUCLEOTIDE SEQUENCE</scope>
</reference>
<evidence type="ECO:0000313" key="1">
    <source>
        <dbReference type="EMBL" id="JAG21235.1"/>
    </source>
</evidence>